<reference evidence="1" key="1">
    <citation type="submission" date="2003-03" db="EMBL/GenBank/DDBJ databases">
        <title>Oryza sativa nipponbare(GA3) genomic DNA, chromosome 7, BAC clone:OSJNBa0004F07.</title>
        <authorList>
            <person name="Sasaki T."/>
            <person name="Matsumoto T."/>
            <person name="Katayose Y."/>
        </authorList>
    </citation>
    <scope>NUCLEOTIDE SEQUENCE</scope>
</reference>
<name>Q6YSX4_ORYSJ</name>
<organism evidence="1 3">
    <name type="scientific">Oryza sativa subsp. japonica</name>
    <name type="common">Rice</name>
    <dbReference type="NCBI Taxonomy" id="39947"/>
    <lineage>
        <taxon>Eukaryota</taxon>
        <taxon>Viridiplantae</taxon>
        <taxon>Streptophyta</taxon>
        <taxon>Embryophyta</taxon>
        <taxon>Tracheophyta</taxon>
        <taxon>Spermatophyta</taxon>
        <taxon>Magnoliopsida</taxon>
        <taxon>Liliopsida</taxon>
        <taxon>Poales</taxon>
        <taxon>Poaceae</taxon>
        <taxon>BOP clade</taxon>
        <taxon>Oryzoideae</taxon>
        <taxon>Oryzeae</taxon>
        <taxon>Oryzinae</taxon>
        <taxon>Oryza</taxon>
        <taxon>Oryza sativa</taxon>
    </lineage>
</organism>
<sequence length="110" mass="10918">MEARRQTPREVAGGRAGAAAALAAAQRAFCLPLAWRVLAAEGTGNAAVSAPVVHISLALGCDDGGRGGAADTANVASRVVKRVLKDQSTSGGLAAGGGVCLSINMNSYKL</sequence>
<dbReference type="EMBL" id="AP006447">
    <property type="protein sequence ID" value="BAD32001.1"/>
    <property type="molecule type" value="Genomic_DNA"/>
</dbReference>
<evidence type="ECO:0000313" key="1">
    <source>
        <dbReference type="EMBL" id="BAC84766.1"/>
    </source>
</evidence>
<accession>Q6YSX4</accession>
<protein>
    <submittedName>
        <fullName evidence="1">Uncharacterized protein</fullName>
    </submittedName>
</protein>
<gene>
    <name evidence="2" type="ORF">B1100H02.7</name>
    <name evidence="1" type="ORF">OSJNBa0004F07.30</name>
</gene>
<dbReference type="EMBL" id="AP006267">
    <property type="protein sequence ID" value="BAC84766.1"/>
    <property type="molecule type" value="Genomic_DNA"/>
</dbReference>
<reference evidence="3" key="3">
    <citation type="journal article" date="2005" name="Nature">
        <title>The map-based sequence of the rice genome.</title>
        <authorList>
            <consortium name="International rice genome sequencing project (IRGSP)"/>
            <person name="Matsumoto T."/>
            <person name="Wu J."/>
            <person name="Kanamori H."/>
            <person name="Katayose Y."/>
            <person name="Fujisawa M."/>
            <person name="Namiki N."/>
            <person name="Mizuno H."/>
            <person name="Yamamoto K."/>
            <person name="Antonio B.A."/>
            <person name="Baba T."/>
            <person name="Sakata K."/>
            <person name="Nagamura Y."/>
            <person name="Aoki H."/>
            <person name="Arikawa K."/>
            <person name="Arita K."/>
            <person name="Bito T."/>
            <person name="Chiden Y."/>
            <person name="Fujitsuka N."/>
            <person name="Fukunaka R."/>
            <person name="Hamada M."/>
            <person name="Harada C."/>
            <person name="Hayashi A."/>
            <person name="Hijishita S."/>
            <person name="Honda M."/>
            <person name="Hosokawa S."/>
            <person name="Ichikawa Y."/>
            <person name="Idonuma A."/>
            <person name="Iijima M."/>
            <person name="Ikeda M."/>
            <person name="Ikeno M."/>
            <person name="Ito K."/>
            <person name="Ito S."/>
            <person name="Ito T."/>
            <person name="Ito Y."/>
            <person name="Ito Y."/>
            <person name="Iwabuchi A."/>
            <person name="Kamiya K."/>
            <person name="Karasawa W."/>
            <person name="Kurita K."/>
            <person name="Katagiri S."/>
            <person name="Kikuta A."/>
            <person name="Kobayashi H."/>
            <person name="Kobayashi N."/>
            <person name="Machita K."/>
            <person name="Maehara T."/>
            <person name="Masukawa M."/>
            <person name="Mizubayashi T."/>
            <person name="Mukai Y."/>
            <person name="Nagasaki H."/>
            <person name="Nagata Y."/>
            <person name="Naito S."/>
            <person name="Nakashima M."/>
            <person name="Nakama Y."/>
            <person name="Nakamichi Y."/>
            <person name="Nakamura M."/>
            <person name="Meguro A."/>
            <person name="Negishi M."/>
            <person name="Ohta I."/>
            <person name="Ohta T."/>
            <person name="Okamoto M."/>
            <person name="Ono N."/>
            <person name="Saji S."/>
            <person name="Sakaguchi M."/>
            <person name="Sakai K."/>
            <person name="Shibata M."/>
            <person name="Shimokawa T."/>
            <person name="Song J."/>
            <person name="Takazaki Y."/>
            <person name="Terasawa K."/>
            <person name="Tsugane M."/>
            <person name="Tsuji K."/>
            <person name="Ueda S."/>
            <person name="Waki K."/>
            <person name="Yamagata H."/>
            <person name="Yamamoto M."/>
            <person name="Yamamoto S."/>
            <person name="Yamane H."/>
            <person name="Yoshiki S."/>
            <person name="Yoshihara R."/>
            <person name="Yukawa K."/>
            <person name="Zhong H."/>
            <person name="Yano M."/>
            <person name="Yuan Q."/>
            <person name="Ouyang S."/>
            <person name="Liu J."/>
            <person name="Jones K.M."/>
            <person name="Gansberger K."/>
            <person name="Moffat K."/>
            <person name="Hill J."/>
            <person name="Bera J."/>
            <person name="Fadrosh D."/>
            <person name="Jin S."/>
            <person name="Johri S."/>
            <person name="Kim M."/>
            <person name="Overton L."/>
            <person name="Reardon M."/>
            <person name="Tsitrin T."/>
            <person name="Vuong H."/>
            <person name="Weaver B."/>
            <person name="Ciecko A."/>
            <person name="Tallon L."/>
            <person name="Jackson J."/>
            <person name="Pai G."/>
            <person name="Aken S.V."/>
            <person name="Utterback T."/>
            <person name="Reidmuller S."/>
            <person name="Feldblyum T."/>
            <person name="Hsiao J."/>
            <person name="Zismann V."/>
            <person name="Iobst S."/>
            <person name="de Vazeille A.R."/>
            <person name="Buell C.R."/>
            <person name="Ying K."/>
            <person name="Li Y."/>
            <person name="Lu T."/>
            <person name="Huang Y."/>
            <person name="Zhao Q."/>
            <person name="Feng Q."/>
            <person name="Zhang L."/>
            <person name="Zhu J."/>
            <person name="Weng Q."/>
            <person name="Mu J."/>
            <person name="Lu Y."/>
            <person name="Fan D."/>
            <person name="Liu Y."/>
            <person name="Guan J."/>
            <person name="Zhang Y."/>
            <person name="Yu S."/>
            <person name="Liu X."/>
            <person name="Zhang Y."/>
            <person name="Hong G."/>
            <person name="Han B."/>
            <person name="Choisne N."/>
            <person name="Demange N."/>
            <person name="Orjeda G."/>
            <person name="Samain S."/>
            <person name="Cattolico L."/>
            <person name="Pelletier E."/>
            <person name="Couloux A."/>
            <person name="Segurens B."/>
            <person name="Wincker P."/>
            <person name="D'Hont A."/>
            <person name="Scarpelli C."/>
            <person name="Weissenbach J."/>
            <person name="Salanoubat M."/>
            <person name="Quetier F."/>
            <person name="Yu Y."/>
            <person name="Kim H.R."/>
            <person name="Rambo T."/>
            <person name="Currie J."/>
            <person name="Collura K."/>
            <person name="Luo M."/>
            <person name="Yang T."/>
            <person name="Ammiraju J.S.S."/>
            <person name="Engler F."/>
            <person name="Soderlund C."/>
            <person name="Wing R.A."/>
            <person name="Palmer L.E."/>
            <person name="de la Bastide M."/>
            <person name="Spiegel L."/>
            <person name="Nascimento L."/>
            <person name="Zutavern T."/>
            <person name="O'Shaughnessy A."/>
            <person name="Dike S."/>
            <person name="Dedhia N."/>
            <person name="Preston R."/>
            <person name="Balija V."/>
            <person name="McCombie W.R."/>
            <person name="Chow T."/>
            <person name="Chen H."/>
            <person name="Chung M."/>
            <person name="Chen C."/>
            <person name="Shaw J."/>
            <person name="Wu H."/>
            <person name="Hsiao K."/>
            <person name="Chao Y."/>
            <person name="Chu M."/>
            <person name="Cheng C."/>
            <person name="Hour A."/>
            <person name="Lee P."/>
            <person name="Lin S."/>
            <person name="Lin Y."/>
            <person name="Liou J."/>
            <person name="Liu S."/>
            <person name="Hsing Y."/>
            <person name="Raghuvanshi S."/>
            <person name="Mohanty A."/>
            <person name="Bharti A.K."/>
            <person name="Gaur A."/>
            <person name="Gupta V."/>
            <person name="Kumar D."/>
            <person name="Ravi V."/>
            <person name="Vij S."/>
            <person name="Kapur A."/>
            <person name="Khurana P."/>
            <person name="Khurana P."/>
            <person name="Khurana J.P."/>
            <person name="Tyagi A.K."/>
            <person name="Gaikwad K."/>
            <person name="Singh A."/>
            <person name="Dalal V."/>
            <person name="Srivastava S."/>
            <person name="Dixit A."/>
            <person name="Pal A.K."/>
            <person name="Ghazi I.A."/>
            <person name="Yadav M."/>
            <person name="Pandit A."/>
            <person name="Bhargava A."/>
            <person name="Sureshbabu K."/>
            <person name="Batra K."/>
            <person name="Sharma T.R."/>
            <person name="Mohapatra T."/>
            <person name="Singh N.K."/>
            <person name="Messing J."/>
            <person name="Nelson A.B."/>
            <person name="Fuks G."/>
            <person name="Kavchok S."/>
            <person name="Keizer G."/>
            <person name="Linton E."/>
            <person name="Llaca V."/>
            <person name="Song R."/>
            <person name="Tanyolac B."/>
            <person name="Young S."/>
            <person name="Ho-Il K."/>
            <person name="Hahn J.H."/>
            <person name="Sangsakoo G."/>
            <person name="Vanavichit A."/>
            <person name="de Mattos Luiz.A.T."/>
            <person name="Zimmer P.D."/>
            <person name="Malone G."/>
            <person name="Dellagostin O."/>
            <person name="de Oliveira A.C."/>
            <person name="Bevan M."/>
            <person name="Bancroft I."/>
            <person name="Minx P."/>
            <person name="Cordum H."/>
            <person name="Wilson R."/>
            <person name="Cheng Z."/>
            <person name="Jin W."/>
            <person name="Jiang J."/>
            <person name="Leong S.A."/>
            <person name="Iwama H."/>
            <person name="Gojobori T."/>
            <person name="Itoh T."/>
            <person name="Niimura Y."/>
            <person name="Fujii Y."/>
            <person name="Habara T."/>
            <person name="Sakai H."/>
            <person name="Sato Y."/>
            <person name="Wilson G."/>
            <person name="Kumar K."/>
            <person name="McCouch S."/>
            <person name="Juretic N."/>
            <person name="Hoen D."/>
            <person name="Wright S."/>
            <person name="Bruskiewich R."/>
            <person name="Bureau T."/>
            <person name="Miyao A."/>
            <person name="Hirochika H."/>
            <person name="Nishikawa T."/>
            <person name="Kadowaki K."/>
            <person name="Sugiura M."/>
            <person name="Burr B."/>
            <person name="Sasaki T."/>
        </authorList>
    </citation>
    <scope>NUCLEOTIDE SEQUENCE [LARGE SCALE GENOMIC DNA]</scope>
    <source>
        <strain evidence="3">cv. Nipponbare</strain>
    </source>
</reference>
<reference evidence="3" key="4">
    <citation type="journal article" date="2008" name="Nucleic Acids Res.">
        <title>The rice annotation project database (RAP-DB): 2008 update.</title>
        <authorList>
            <consortium name="The rice annotation project (RAP)"/>
        </authorList>
    </citation>
    <scope>GENOME REANNOTATION</scope>
    <source>
        <strain evidence="3">cv. Nipponbare</strain>
    </source>
</reference>
<dbReference type="AlphaFoldDB" id="Q6YSX4"/>
<dbReference type="Proteomes" id="UP000000763">
    <property type="component" value="Chromosome 7"/>
</dbReference>
<proteinExistence type="predicted"/>
<reference evidence="2" key="2">
    <citation type="submission" date="2003-05" db="EMBL/GenBank/DDBJ databases">
        <title>Oryza sativa nipponbare(GA3) genomic DNA, chromosome 7, BAC clone:B1100H02.</title>
        <authorList>
            <person name="Sasaki T."/>
            <person name="Matsumoto T."/>
            <person name="Katayose Y."/>
        </authorList>
    </citation>
    <scope>NUCLEOTIDE SEQUENCE</scope>
</reference>
<evidence type="ECO:0000313" key="2">
    <source>
        <dbReference type="EMBL" id="BAD32001.1"/>
    </source>
</evidence>
<evidence type="ECO:0000313" key="3">
    <source>
        <dbReference type="Proteomes" id="UP000000763"/>
    </source>
</evidence>